<proteinExistence type="predicted"/>
<comment type="caution">
    <text evidence="2">The sequence shown here is derived from an EMBL/GenBank/DDBJ whole genome shotgun (WGS) entry which is preliminary data.</text>
</comment>
<dbReference type="Proteomes" id="UP001431784">
    <property type="component" value="Unassembled WGS sequence"/>
</dbReference>
<feature type="compositionally biased region" description="Low complexity" evidence="1">
    <location>
        <begin position="16"/>
        <end position="30"/>
    </location>
</feature>
<evidence type="ECO:0000313" key="3">
    <source>
        <dbReference type="Proteomes" id="UP001431784"/>
    </source>
</evidence>
<organism evidence="2 3">
    <name type="scientific">Roseinatronobacter alkalisoli</name>
    <dbReference type="NCBI Taxonomy" id="3028235"/>
    <lineage>
        <taxon>Bacteria</taxon>
        <taxon>Pseudomonadati</taxon>
        <taxon>Pseudomonadota</taxon>
        <taxon>Alphaproteobacteria</taxon>
        <taxon>Rhodobacterales</taxon>
        <taxon>Paracoccaceae</taxon>
        <taxon>Roseinatronobacter</taxon>
    </lineage>
</organism>
<protein>
    <submittedName>
        <fullName evidence="2">Uncharacterized protein</fullName>
    </submittedName>
</protein>
<feature type="region of interest" description="Disordered" evidence="1">
    <location>
        <begin position="1"/>
        <end position="63"/>
    </location>
</feature>
<name>A0ABT5TCC7_9RHOB</name>
<sequence>MNKPNANSDTPQKTAGSSGQPRGPQRPGQPLKRVNDENDDREQSAGSARKTTPGDAGASPQKN</sequence>
<reference evidence="2" key="1">
    <citation type="submission" date="2023-02" db="EMBL/GenBank/DDBJ databases">
        <title>Description of Roseinatronobacter alkalisoli sp. nov., an alkaliphilic bacerium isolated from soda soil.</title>
        <authorList>
            <person name="Wei W."/>
        </authorList>
    </citation>
    <scope>NUCLEOTIDE SEQUENCE</scope>
    <source>
        <strain evidence="2">HJB301</strain>
    </source>
</reference>
<feature type="compositionally biased region" description="Polar residues" evidence="1">
    <location>
        <begin position="1"/>
        <end position="15"/>
    </location>
</feature>
<dbReference type="EMBL" id="JAQZSM010000019">
    <property type="protein sequence ID" value="MDD7972779.1"/>
    <property type="molecule type" value="Genomic_DNA"/>
</dbReference>
<accession>A0ABT5TCC7</accession>
<keyword evidence="3" id="KW-1185">Reference proteome</keyword>
<dbReference type="RefSeq" id="WP_274353456.1">
    <property type="nucleotide sequence ID" value="NZ_JAQZSM010000019.1"/>
</dbReference>
<gene>
    <name evidence="2" type="ORF">PUT78_16920</name>
</gene>
<evidence type="ECO:0000256" key="1">
    <source>
        <dbReference type="SAM" id="MobiDB-lite"/>
    </source>
</evidence>
<evidence type="ECO:0000313" key="2">
    <source>
        <dbReference type="EMBL" id="MDD7972779.1"/>
    </source>
</evidence>